<dbReference type="Pfam" id="PF10316">
    <property type="entry name" value="7TM_GPCR_Srbc"/>
    <property type="match status" value="1"/>
</dbReference>
<feature type="transmembrane region" description="Helical" evidence="1">
    <location>
        <begin position="82"/>
        <end position="104"/>
    </location>
</feature>
<dbReference type="InterPro" id="IPR052322">
    <property type="entry name" value="Mito_rRNA_Mtase_NSUN4"/>
</dbReference>
<dbReference type="PANTHER" id="PTHR46955:SF3">
    <property type="entry name" value="G_PROTEIN_RECEP_F1_2 DOMAIN-CONTAINING PROTEIN"/>
    <property type="match status" value="1"/>
</dbReference>
<proteinExistence type="predicted"/>
<dbReference type="InterPro" id="IPR019420">
    <property type="entry name" value="7TM_GPCR_serpentine_rcpt_Srbc"/>
</dbReference>
<evidence type="ECO:0000256" key="1">
    <source>
        <dbReference type="SAM" id="Phobius"/>
    </source>
</evidence>
<feature type="transmembrane region" description="Helical" evidence="1">
    <location>
        <begin position="42"/>
        <end position="61"/>
    </location>
</feature>
<comment type="caution">
    <text evidence="2">The sequence shown here is derived from an EMBL/GenBank/DDBJ whole genome shotgun (WGS) entry which is preliminary data.</text>
</comment>
<name>A0AAD5MXZ2_PARTN</name>
<keyword evidence="1" id="KW-0472">Membrane</keyword>
<keyword evidence="1" id="KW-1133">Transmembrane helix</keyword>
<gene>
    <name evidence="2" type="ORF">KIN20_015922</name>
</gene>
<dbReference type="EMBL" id="JAHQIW010003230">
    <property type="protein sequence ID" value="KAJ1357726.1"/>
    <property type="molecule type" value="Genomic_DNA"/>
</dbReference>
<keyword evidence="3" id="KW-1185">Reference proteome</keyword>
<dbReference type="AlphaFoldDB" id="A0AAD5MXZ2"/>
<feature type="transmembrane region" description="Helical" evidence="1">
    <location>
        <begin position="110"/>
        <end position="133"/>
    </location>
</feature>
<reference evidence="2" key="1">
    <citation type="submission" date="2021-06" db="EMBL/GenBank/DDBJ databases">
        <title>Parelaphostrongylus tenuis whole genome reference sequence.</title>
        <authorList>
            <person name="Garwood T.J."/>
            <person name="Larsen P.A."/>
            <person name="Fountain-Jones N.M."/>
            <person name="Garbe J.R."/>
            <person name="Macchietto M.G."/>
            <person name="Kania S.A."/>
            <person name="Gerhold R.W."/>
            <person name="Richards J.E."/>
            <person name="Wolf T.M."/>
        </authorList>
    </citation>
    <scope>NUCLEOTIDE SEQUENCE</scope>
    <source>
        <strain evidence="2">MNPRO001-30</strain>
        <tissue evidence="2">Meninges</tissue>
    </source>
</reference>
<sequence length="163" mass="18150">MLAAVDLILQFSLSPFHRVPNCPSAGCFQNDKFNKYMATSNMVMSIVVVVLTIIFLMKLRCAQRKPQLLKDKKWRGNIFRQVNRNCVGILLTSLVTVTLPSVIIGACGNTIASIFGPCYIIGLLCAGLCRSVVPRRSEQGYERFGSQIHHSERKCISHTSLFA</sequence>
<accession>A0AAD5MXZ2</accession>
<evidence type="ECO:0000313" key="2">
    <source>
        <dbReference type="EMBL" id="KAJ1357726.1"/>
    </source>
</evidence>
<dbReference type="PANTHER" id="PTHR46955">
    <property type="entry name" value="PROTEIN CBG01349-RELATED"/>
    <property type="match status" value="1"/>
</dbReference>
<evidence type="ECO:0000313" key="3">
    <source>
        <dbReference type="Proteomes" id="UP001196413"/>
    </source>
</evidence>
<organism evidence="2 3">
    <name type="scientific">Parelaphostrongylus tenuis</name>
    <name type="common">Meningeal worm</name>
    <dbReference type="NCBI Taxonomy" id="148309"/>
    <lineage>
        <taxon>Eukaryota</taxon>
        <taxon>Metazoa</taxon>
        <taxon>Ecdysozoa</taxon>
        <taxon>Nematoda</taxon>
        <taxon>Chromadorea</taxon>
        <taxon>Rhabditida</taxon>
        <taxon>Rhabditina</taxon>
        <taxon>Rhabditomorpha</taxon>
        <taxon>Strongyloidea</taxon>
        <taxon>Metastrongylidae</taxon>
        <taxon>Parelaphostrongylus</taxon>
    </lineage>
</organism>
<dbReference type="Proteomes" id="UP001196413">
    <property type="component" value="Unassembled WGS sequence"/>
</dbReference>
<protein>
    <submittedName>
        <fullName evidence="2">Uncharacterized protein</fullName>
    </submittedName>
</protein>
<keyword evidence="1" id="KW-0812">Transmembrane</keyword>